<evidence type="ECO:0000256" key="1">
    <source>
        <dbReference type="SAM" id="MobiDB-lite"/>
    </source>
</evidence>
<sequence>MRRASDGGTPAYIRGNYPLSGTTRGIGGVNRSSLGDLGNSGHNARGFLVWTFVIFLAPRGKQRRMAPKVARSSRLKPGSQERRPLDPQPLVRGGFPGIAALETPAAIGEKEEVVTIPRMFKILHNSAPIGGSTTIKDSDTGPIRDAAELTGDGDSTGPGCLASSDSGGLLQVKTDVGSRFLAIHQTVSCIAGGPPQASVSCVGGNGLAAAFEGEIDQPLYARGSQSNVGLAQEVVTGAGYCEQEAAAAYSLPSTDPPTLACTLEVIRDYRQGREDSLVQGEVGENFFSLSDQSQDSDEDSTRPSIDSETCDSSTAPLTPISVLRGTAVKRQSKQTEVSRLDKAVAPAQTEVNVLNAETAPPSPSLHLIYQTITSQHKQTQRDCKKARVATKQLQVAISKVAKTCSEIGERIAAIECRADVLESDMGAVTKQAAMHETQLSDIQWKVEDFENRQRRNNLRLVGIQEAMSVARCCIASDWLESTPPTFNHWLARMCSMFYLEMGSYACKGRGRRRMGEAIWAPFAQ</sequence>
<evidence type="ECO:0000313" key="3">
    <source>
        <dbReference type="Proteomes" id="UP001066276"/>
    </source>
</evidence>
<accession>A0AAV7QWR5</accession>
<protein>
    <submittedName>
        <fullName evidence="2">Uncharacterized protein</fullName>
    </submittedName>
</protein>
<feature type="region of interest" description="Disordered" evidence="1">
    <location>
        <begin position="287"/>
        <end position="317"/>
    </location>
</feature>
<organism evidence="2 3">
    <name type="scientific">Pleurodeles waltl</name>
    <name type="common">Iberian ribbed newt</name>
    <dbReference type="NCBI Taxonomy" id="8319"/>
    <lineage>
        <taxon>Eukaryota</taxon>
        <taxon>Metazoa</taxon>
        <taxon>Chordata</taxon>
        <taxon>Craniata</taxon>
        <taxon>Vertebrata</taxon>
        <taxon>Euteleostomi</taxon>
        <taxon>Amphibia</taxon>
        <taxon>Batrachia</taxon>
        <taxon>Caudata</taxon>
        <taxon>Salamandroidea</taxon>
        <taxon>Salamandridae</taxon>
        <taxon>Pleurodelinae</taxon>
        <taxon>Pleurodeles</taxon>
    </lineage>
</organism>
<feature type="compositionally biased region" description="Polar residues" evidence="1">
    <location>
        <begin position="302"/>
        <end position="316"/>
    </location>
</feature>
<evidence type="ECO:0000313" key="2">
    <source>
        <dbReference type="EMBL" id="KAJ1143917.1"/>
    </source>
</evidence>
<proteinExistence type="predicted"/>
<gene>
    <name evidence="2" type="ORF">NDU88_010219</name>
</gene>
<feature type="region of interest" description="Disordered" evidence="1">
    <location>
        <begin position="65"/>
        <end position="91"/>
    </location>
</feature>
<dbReference type="AlphaFoldDB" id="A0AAV7QWR5"/>
<reference evidence="2" key="1">
    <citation type="journal article" date="2022" name="bioRxiv">
        <title>Sequencing and chromosome-scale assembly of the giantPleurodeles waltlgenome.</title>
        <authorList>
            <person name="Brown T."/>
            <person name="Elewa A."/>
            <person name="Iarovenko S."/>
            <person name="Subramanian E."/>
            <person name="Araus A.J."/>
            <person name="Petzold A."/>
            <person name="Susuki M."/>
            <person name="Suzuki K.-i.T."/>
            <person name="Hayashi T."/>
            <person name="Toyoda A."/>
            <person name="Oliveira C."/>
            <person name="Osipova E."/>
            <person name="Leigh N.D."/>
            <person name="Simon A."/>
            <person name="Yun M.H."/>
        </authorList>
    </citation>
    <scope>NUCLEOTIDE SEQUENCE</scope>
    <source>
        <strain evidence="2">20211129_DDA</strain>
        <tissue evidence="2">Liver</tissue>
    </source>
</reference>
<dbReference type="EMBL" id="JANPWB010000010">
    <property type="protein sequence ID" value="KAJ1143917.1"/>
    <property type="molecule type" value="Genomic_DNA"/>
</dbReference>
<name>A0AAV7QWR5_PLEWA</name>
<feature type="compositionally biased region" description="Basic residues" evidence="1">
    <location>
        <begin position="65"/>
        <end position="74"/>
    </location>
</feature>
<dbReference type="Proteomes" id="UP001066276">
    <property type="component" value="Chromosome 6"/>
</dbReference>
<keyword evidence="3" id="KW-1185">Reference proteome</keyword>
<comment type="caution">
    <text evidence="2">The sequence shown here is derived from an EMBL/GenBank/DDBJ whole genome shotgun (WGS) entry which is preliminary data.</text>
</comment>